<feature type="transmembrane region" description="Helical" evidence="7">
    <location>
        <begin position="42"/>
        <end position="62"/>
    </location>
</feature>
<name>A0A163AP49_9MICO</name>
<dbReference type="Gene3D" id="3.30.240.20">
    <property type="entry name" value="bsu07140 like domains"/>
    <property type="match status" value="1"/>
</dbReference>
<keyword evidence="5 7" id="KW-1133">Transmembrane helix</keyword>
<feature type="transmembrane region" description="Helical" evidence="7">
    <location>
        <begin position="68"/>
        <end position="85"/>
    </location>
</feature>
<gene>
    <name evidence="9" type="ORF">AVW13_09580</name>
    <name evidence="10" type="ORF">I6G59_02135</name>
</gene>
<feature type="transmembrane region" description="Helical" evidence="7">
    <location>
        <begin position="13"/>
        <end position="35"/>
    </location>
</feature>
<evidence type="ECO:0000256" key="7">
    <source>
        <dbReference type="SAM" id="Phobius"/>
    </source>
</evidence>
<reference evidence="10 12" key="3">
    <citation type="submission" date="2020-12" db="EMBL/GenBank/DDBJ databases">
        <title>FDA dAtabase for Regulatory Grade micrObial Sequences (FDA-ARGOS): Supporting development and validation of Infectious Disease Dx tests.</title>
        <authorList>
            <person name="Sproer C."/>
            <person name="Gronow S."/>
            <person name="Severitt S."/>
            <person name="Schroder I."/>
            <person name="Tallon L."/>
            <person name="Sadzewicz L."/>
            <person name="Zhao X."/>
            <person name="Boylan J."/>
            <person name="Ott S."/>
            <person name="Bowen H."/>
            <person name="Vavikolanu K."/>
            <person name="Mehta A."/>
            <person name="Aluvathingal J."/>
            <person name="Nadendla S."/>
            <person name="Lowell S."/>
            <person name="Myers T."/>
            <person name="Yan Y."/>
            <person name="Sichtig H."/>
        </authorList>
    </citation>
    <scope>NUCLEOTIDE SEQUENCE [LARGE SCALE GENOMIC DNA]</scope>
    <source>
        <strain evidence="10 12">FDAARGOS_902</strain>
    </source>
</reference>
<evidence type="ECO:0000256" key="3">
    <source>
        <dbReference type="ARBA" id="ARBA00022475"/>
    </source>
</evidence>
<dbReference type="GO" id="GO:0005886">
    <property type="term" value="C:plasma membrane"/>
    <property type="evidence" value="ECO:0007669"/>
    <property type="project" value="UniProtKB-SubCell"/>
</dbReference>
<organism evidence="10 12">
    <name type="scientific">Brevibacterium casei</name>
    <dbReference type="NCBI Taxonomy" id="33889"/>
    <lineage>
        <taxon>Bacteria</taxon>
        <taxon>Bacillati</taxon>
        <taxon>Actinomycetota</taxon>
        <taxon>Actinomycetes</taxon>
        <taxon>Micrococcales</taxon>
        <taxon>Brevibacteriaceae</taxon>
        <taxon>Brevibacterium</taxon>
    </lineage>
</organism>
<evidence type="ECO:0000313" key="10">
    <source>
        <dbReference type="EMBL" id="QPS34153.1"/>
    </source>
</evidence>
<evidence type="ECO:0000256" key="6">
    <source>
        <dbReference type="ARBA" id="ARBA00023136"/>
    </source>
</evidence>
<dbReference type="GeneID" id="99774229"/>
<dbReference type="Pfam" id="PF04239">
    <property type="entry name" value="DUF421"/>
    <property type="match status" value="1"/>
</dbReference>
<comment type="similarity">
    <text evidence="2">Belongs to the UPF0702 family.</text>
</comment>
<reference evidence="9" key="2">
    <citation type="submission" date="2016-01" db="EMBL/GenBank/DDBJ databases">
        <authorList>
            <person name="Hong K.W."/>
        </authorList>
    </citation>
    <scope>NUCLEOTIDE SEQUENCE</scope>
    <source>
        <strain evidence="9">M40</strain>
    </source>
</reference>
<dbReference type="PANTHER" id="PTHR34582">
    <property type="entry name" value="UPF0702 TRANSMEMBRANE PROTEIN YCAP"/>
    <property type="match status" value="1"/>
</dbReference>
<dbReference type="AlphaFoldDB" id="A0A163AP49"/>
<evidence type="ECO:0000256" key="1">
    <source>
        <dbReference type="ARBA" id="ARBA00004651"/>
    </source>
</evidence>
<dbReference type="EMBL" id="LQQR01000013">
    <property type="protein sequence ID" value="KZE21691.1"/>
    <property type="molecule type" value="Genomic_DNA"/>
</dbReference>
<dbReference type="PANTHER" id="PTHR34582:SF6">
    <property type="entry name" value="UPF0702 TRANSMEMBRANE PROTEIN YCAP"/>
    <property type="match status" value="1"/>
</dbReference>
<reference evidence="11" key="1">
    <citation type="submission" date="2016-01" db="EMBL/GenBank/DDBJ databases">
        <title>Draft genome of Chromobacterium sp. F49.</title>
        <authorList>
            <person name="Hong K.W."/>
        </authorList>
    </citation>
    <scope>NUCLEOTIDE SEQUENCE [LARGE SCALE GENOMIC DNA]</scope>
    <source>
        <strain evidence="11">M40</strain>
    </source>
</reference>
<proteinExistence type="inferred from homology"/>
<sequence length="181" mass="19184">MEWHEYGLDGVDALRVVVSCVVFYFGIIIVVRLFGQRALASLSSFDLAAIIALGAVVGRAILGDTPTLVAGVLAVGTLLILQAVTGQARRSARIEGIVNSPAIVLMAGEEFLTDNMARAHVDRVEVVSKLRMAGIRELSEVACVILEPTGQISVIKRGRPIDPALLDGVVGAERIPRSDIG</sequence>
<keyword evidence="4 7" id="KW-0812">Transmembrane</keyword>
<dbReference type="Proteomes" id="UP000594979">
    <property type="component" value="Chromosome"/>
</dbReference>
<dbReference type="EMBL" id="CP065682">
    <property type="protein sequence ID" value="QPS34153.1"/>
    <property type="molecule type" value="Genomic_DNA"/>
</dbReference>
<evidence type="ECO:0000313" key="11">
    <source>
        <dbReference type="Proteomes" id="UP000076612"/>
    </source>
</evidence>
<keyword evidence="6 7" id="KW-0472">Membrane</keyword>
<dbReference type="InterPro" id="IPR007353">
    <property type="entry name" value="DUF421"/>
</dbReference>
<evidence type="ECO:0000259" key="8">
    <source>
        <dbReference type="Pfam" id="PF04239"/>
    </source>
</evidence>
<evidence type="ECO:0000256" key="4">
    <source>
        <dbReference type="ARBA" id="ARBA00022692"/>
    </source>
</evidence>
<protein>
    <submittedName>
        <fullName evidence="10">DUF421 domain-containing protein</fullName>
    </submittedName>
</protein>
<evidence type="ECO:0000313" key="9">
    <source>
        <dbReference type="EMBL" id="KZE21691.1"/>
    </source>
</evidence>
<dbReference type="RefSeq" id="WP_063249663.1">
    <property type="nucleotide sequence ID" value="NZ_CP065629.1"/>
</dbReference>
<dbReference type="Proteomes" id="UP000076612">
    <property type="component" value="Unassembled WGS sequence"/>
</dbReference>
<evidence type="ECO:0000256" key="5">
    <source>
        <dbReference type="ARBA" id="ARBA00022989"/>
    </source>
</evidence>
<dbReference type="KEGG" id="bcau:I6G59_02135"/>
<evidence type="ECO:0000256" key="2">
    <source>
        <dbReference type="ARBA" id="ARBA00006448"/>
    </source>
</evidence>
<feature type="domain" description="YetF C-terminal" evidence="8">
    <location>
        <begin position="90"/>
        <end position="159"/>
    </location>
</feature>
<keyword evidence="3" id="KW-1003">Cell membrane</keyword>
<dbReference type="InterPro" id="IPR023090">
    <property type="entry name" value="UPF0702_alpha/beta_dom_sf"/>
</dbReference>
<accession>A0A163AP49</accession>
<comment type="subcellular location">
    <subcellularLocation>
        <location evidence="1">Cell membrane</location>
        <topology evidence="1">Multi-pass membrane protein</topology>
    </subcellularLocation>
</comment>
<evidence type="ECO:0000313" key="12">
    <source>
        <dbReference type="Proteomes" id="UP000594979"/>
    </source>
</evidence>